<dbReference type="GO" id="GO:0008360">
    <property type="term" value="P:regulation of cell shape"/>
    <property type="evidence" value="ECO:0007669"/>
    <property type="project" value="UniProtKB-KW"/>
</dbReference>
<evidence type="ECO:0000256" key="8">
    <source>
        <dbReference type="ARBA" id="ARBA00023306"/>
    </source>
</evidence>
<keyword evidence="9" id="KW-0961">Cell wall biogenesis/degradation</keyword>
<evidence type="ECO:0000256" key="11">
    <source>
        <dbReference type="ARBA" id="ARBA00039108"/>
    </source>
</evidence>
<accession>A0A383D6Z8</accession>
<evidence type="ECO:0000256" key="5">
    <source>
        <dbReference type="ARBA" id="ARBA00022679"/>
    </source>
</evidence>
<dbReference type="AlphaFoldDB" id="A0A383D6Z8"/>
<gene>
    <name evidence="17" type="ORF">METZ01_LOCUS492903</name>
</gene>
<evidence type="ECO:0000256" key="10">
    <source>
        <dbReference type="ARBA" id="ARBA00038367"/>
    </source>
</evidence>
<evidence type="ECO:0000256" key="15">
    <source>
        <dbReference type="ARBA" id="ARBA00047527"/>
    </source>
</evidence>
<evidence type="ECO:0000256" key="7">
    <source>
        <dbReference type="ARBA" id="ARBA00022984"/>
    </source>
</evidence>
<dbReference type="InterPro" id="IPR036968">
    <property type="entry name" value="Enolpyruvate_Tfrase_sf"/>
</dbReference>
<dbReference type="GO" id="GO:0005737">
    <property type="term" value="C:cytoplasm"/>
    <property type="evidence" value="ECO:0007669"/>
    <property type="project" value="UniProtKB-SubCell"/>
</dbReference>
<dbReference type="EMBL" id="UINC01214701">
    <property type="protein sequence ID" value="SVE40049.1"/>
    <property type="molecule type" value="Genomic_DNA"/>
</dbReference>
<protein>
    <recommendedName>
        <fullName evidence="12">UDP-N-acetylglucosamine 1-carboxyvinyltransferase</fullName>
        <ecNumber evidence="11">2.5.1.7</ecNumber>
    </recommendedName>
    <alternativeName>
        <fullName evidence="13">Enoylpyruvate transferase</fullName>
    </alternativeName>
    <alternativeName>
        <fullName evidence="14">UDP-N-acetylglucosamine enolpyruvyl transferase</fullName>
    </alternativeName>
</protein>
<evidence type="ECO:0000256" key="2">
    <source>
        <dbReference type="ARBA" id="ARBA00004752"/>
    </source>
</evidence>
<reference evidence="17" key="1">
    <citation type="submission" date="2018-05" db="EMBL/GenBank/DDBJ databases">
        <authorList>
            <person name="Lanie J.A."/>
            <person name="Ng W.-L."/>
            <person name="Kazmierczak K.M."/>
            <person name="Andrzejewski T.M."/>
            <person name="Davidsen T.M."/>
            <person name="Wayne K.J."/>
            <person name="Tettelin H."/>
            <person name="Glass J.I."/>
            <person name="Rusch D."/>
            <person name="Podicherti R."/>
            <person name="Tsui H.-C.T."/>
            <person name="Winkler M.E."/>
        </authorList>
    </citation>
    <scope>NUCLEOTIDE SEQUENCE</scope>
</reference>
<evidence type="ECO:0000256" key="14">
    <source>
        <dbReference type="ARBA" id="ARBA00042842"/>
    </source>
</evidence>
<dbReference type="Gene3D" id="3.65.10.10">
    <property type="entry name" value="Enolpyruvate transferase domain"/>
    <property type="match status" value="1"/>
</dbReference>
<keyword evidence="3" id="KW-0963">Cytoplasm</keyword>
<name>A0A383D6Z8_9ZZZZ</name>
<evidence type="ECO:0000259" key="16">
    <source>
        <dbReference type="Pfam" id="PF00275"/>
    </source>
</evidence>
<dbReference type="InterPro" id="IPR001986">
    <property type="entry name" value="Enolpyruvate_Tfrase_dom"/>
</dbReference>
<evidence type="ECO:0000313" key="17">
    <source>
        <dbReference type="EMBL" id="SVE40049.1"/>
    </source>
</evidence>
<dbReference type="InterPro" id="IPR013792">
    <property type="entry name" value="RNA3'P_cycl/enolpyr_Trfase_a/b"/>
</dbReference>
<evidence type="ECO:0000256" key="12">
    <source>
        <dbReference type="ARBA" id="ARBA00039754"/>
    </source>
</evidence>
<dbReference type="GO" id="GO:0009252">
    <property type="term" value="P:peptidoglycan biosynthetic process"/>
    <property type="evidence" value="ECO:0007669"/>
    <property type="project" value="UniProtKB-KW"/>
</dbReference>
<evidence type="ECO:0000256" key="6">
    <source>
        <dbReference type="ARBA" id="ARBA00022960"/>
    </source>
</evidence>
<keyword evidence="8" id="KW-0131">Cell cycle</keyword>
<comment type="catalytic activity">
    <reaction evidence="15">
        <text>phosphoenolpyruvate + UDP-N-acetyl-alpha-D-glucosamine = UDP-N-acetyl-3-O-(1-carboxyvinyl)-alpha-D-glucosamine + phosphate</text>
        <dbReference type="Rhea" id="RHEA:18681"/>
        <dbReference type="ChEBI" id="CHEBI:43474"/>
        <dbReference type="ChEBI" id="CHEBI:57705"/>
        <dbReference type="ChEBI" id="CHEBI:58702"/>
        <dbReference type="ChEBI" id="CHEBI:68483"/>
        <dbReference type="EC" id="2.5.1.7"/>
    </reaction>
</comment>
<comment type="similarity">
    <text evidence="10">Belongs to the EPSP synthase family. MurA subfamily.</text>
</comment>
<proteinExistence type="inferred from homology"/>
<sequence>MSMQFNENRSSTLVVDGGYKLGGRIDVAGNKNSALPLLAACLLTDQLCELSNMPCIRDVDVMVELLSGLGAVVERKGTTTLEVDCSKVSSDEPDPGLVGRLRGSVLLMGPLLARVGTAKLAPPGGDFPARRSVSVHLQALRELGVKERDGIGHVLDATDGLKAASFYLEEASVTGTETAVLAAAAAKGITEIRHAASEPHVVELCTFLSAMGVEIEGAGTSTL</sequence>
<organism evidence="17">
    <name type="scientific">marine metagenome</name>
    <dbReference type="NCBI Taxonomy" id="408172"/>
    <lineage>
        <taxon>unclassified sequences</taxon>
        <taxon>metagenomes</taxon>
        <taxon>ecological metagenomes</taxon>
    </lineage>
</organism>
<comment type="subcellular location">
    <subcellularLocation>
        <location evidence="1">Cytoplasm</location>
    </subcellularLocation>
</comment>
<dbReference type="PANTHER" id="PTHR43783">
    <property type="entry name" value="UDP-N-ACETYLGLUCOSAMINE 1-CARBOXYVINYLTRANSFERASE"/>
    <property type="match status" value="1"/>
</dbReference>
<dbReference type="GO" id="GO:0051301">
    <property type="term" value="P:cell division"/>
    <property type="evidence" value="ECO:0007669"/>
    <property type="project" value="UniProtKB-KW"/>
</dbReference>
<feature type="non-terminal residue" evidence="17">
    <location>
        <position position="223"/>
    </location>
</feature>
<dbReference type="Pfam" id="PF00275">
    <property type="entry name" value="EPSP_synthase"/>
    <property type="match status" value="1"/>
</dbReference>
<evidence type="ECO:0000256" key="1">
    <source>
        <dbReference type="ARBA" id="ARBA00004496"/>
    </source>
</evidence>
<dbReference type="SUPFAM" id="SSF55205">
    <property type="entry name" value="EPT/RTPC-like"/>
    <property type="match status" value="1"/>
</dbReference>
<dbReference type="GO" id="GO:0008760">
    <property type="term" value="F:UDP-N-acetylglucosamine 1-carboxyvinyltransferase activity"/>
    <property type="evidence" value="ECO:0007669"/>
    <property type="project" value="UniProtKB-EC"/>
</dbReference>
<keyword evidence="6" id="KW-0133">Cell shape</keyword>
<evidence type="ECO:0000256" key="9">
    <source>
        <dbReference type="ARBA" id="ARBA00023316"/>
    </source>
</evidence>
<dbReference type="EC" id="2.5.1.7" evidence="11"/>
<dbReference type="InterPro" id="IPR050068">
    <property type="entry name" value="MurA_subfamily"/>
</dbReference>
<comment type="pathway">
    <text evidence="2">Cell wall biogenesis; peptidoglycan biosynthesis.</text>
</comment>
<keyword evidence="7" id="KW-0573">Peptidoglycan synthesis</keyword>
<keyword evidence="4" id="KW-0132">Cell division</keyword>
<dbReference type="GO" id="GO:0071555">
    <property type="term" value="P:cell wall organization"/>
    <property type="evidence" value="ECO:0007669"/>
    <property type="project" value="UniProtKB-KW"/>
</dbReference>
<evidence type="ECO:0000256" key="4">
    <source>
        <dbReference type="ARBA" id="ARBA00022618"/>
    </source>
</evidence>
<evidence type="ECO:0000256" key="13">
    <source>
        <dbReference type="ARBA" id="ARBA00042443"/>
    </source>
</evidence>
<evidence type="ECO:0000256" key="3">
    <source>
        <dbReference type="ARBA" id="ARBA00022490"/>
    </source>
</evidence>
<dbReference type="PANTHER" id="PTHR43783:SF1">
    <property type="entry name" value="UDP-N-ACETYLGLUCOSAMINE 1-CARBOXYVINYLTRANSFERASE"/>
    <property type="match status" value="1"/>
</dbReference>
<keyword evidence="5" id="KW-0808">Transferase</keyword>
<feature type="domain" description="Enolpyruvate transferase" evidence="16">
    <location>
        <begin position="16"/>
        <end position="222"/>
    </location>
</feature>